<evidence type="ECO:0000313" key="1">
    <source>
        <dbReference type="EMBL" id="KAF1036037.1"/>
    </source>
</evidence>
<gene>
    <name evidence="1" type="ORF">GAK35_04123</name>
</gene>
<dbReference type="AlphaFoldDB" id="A0A7V8JSI3"/>
<protein>
    <recommendedName>
        <fullName evidence="3">Glycosyltransferase family 4 protein</fullName>
    </recommendedName>
</protein>
<sequence length="694" mass="77416">MPNLYAPLHQPYYIYTPPYNQGSGGCRALHYLCHALNLIGEEAYSLNPHTLPVLRTPVLTREIVQAHQAAGRSPIAIYPEVVSDNPLNARNVVRYLLAEPARYTNVPIDLGPRDLVYTFGPSIVPDGWHADLLRMPLVDRRIFHADGVDDRARRGSAVFFSRHITNGGALNPVTANSIEISKRAGERTPGQLAEIFRSVECLYAYEHSTICFEALLCGCPVVFLLNETSLPEPCSWLMGGHGIAWDPSIEALRAAKESVHKAAAVYEREELDFWNDLHRLVEKTQSLVVDLHERPIHDTARSQAWAPATIRPGKKKRLLVYSVESTWSPCPQIRLIRPFMHLADEWQIEWGIKNGQVDTGAAERADLILLHRFMPGLLPLSALEVIFRLGKPVIYESDDLLNDIPSDHPEAAAGASWKAGIEHAIRQVQAVVVSTAQLAEKYRPLNPNVHVLPNYLDCDLFHRDVPLKATGEAVTIGLLGSSLQPSNFALVEPALRRICERYQDRVRIDFIGWHCPPGWEHHPNARFTSFIHEYEKCAAQLKEMAWDIALVPLARDEYNQCKSFVKWLDYSAAGIASVFSDVPVYNAVVTHGSTGLLLPDASQAWLDALVALIESPRQRFELASRAQQEVMADFALKRHVHLYDEVYSSFLPGAAPAATPRRVPATTPVTPSTRLIGLDAALTASARRQLNKAR</sequence>
<dbReference type="SUPFAM" id="SSF53756">
    <property type="entry name" value="UDP-Glycosyltransferase/glycogen phosphorylase"/>
    <property type="match status" value="1"/>
</dbReference>
<accession>A0A7V8JSI3</accession>
<proteinExistence type="predicted"/>
<reference evidence="2" key="1">
    <citation type="journal article" date="2020" name="MBio">
        <title>Horizontal gene transfer to a defensive symbiont with a reduced genome amongst a multipartite beetle microbiome.</title>
        <authorList>
            <person name="Waterworth S.C."/>
            <person name="Florez L.V."/>
            <person name="Rees E.R."/>
            <person name="Hertweck C."/>
            <person name="Kaltenpoth M."/>
            <person name="Kwan J.C."/>
        </authorList>
    </citation>
    <scope>NUCLEOTIDE SEQUENCE [LARGE SCALE GENOMIC DNA]</scope>
</reference>
<dbReference type="Proteomes" id="UP000462435">
    <property type="component" value="Unassembled WGS sequence"/>
</dbReference>
<name>A0A7V8JSI3_9BURK</name>
<evidence type="ECO:0000313" key="2">
    <source>
        <dbReference type="Proteomes" id="UP000462435"/>
    </source>
</evidence>
<dbReference type="EMBL" id="WNDX01000207">
    <property type="protein sequence ID" value="KAF1036037.1"/>
    <property type="molecule type" value="Genomic_DNA"/>
</dbReference>
<comment type="caution">
    <text evidence="1">The sequence shown here is derived from an EMBL/GenBank/DDBJ whole genome shotgun (WGS) entry which is preliminary data.</text>
</comment>
<organism evidence="1 2">
    <name type="scientific">Herbaspirillum frisingense</name>
    <dbReference type="NCBI Taxonomy" id="92645"/>
    <lineage>
        <taxon>Bacteria</taxon>
        <taxon>Pseudomonadati</taxon>
        <taxon>Pseudomonadota</taxon>
        <taxon>Betaproteobacteria</taxon>
        <taxon>Burkholderiales</taxon>
        <taxon>Oxalobacteraceae</taxon>
        <taxon>Herbaspirillum</taxon>
    </lineage>
</organism>
<evidence type="ECO:0008006" key="3">
    <source>
        <dbReference type="Google" id="ProtNLM"/>
    </source>
</evidence>
<dbReference type="Gene3D" id="3.40.50.2000">
    <property type="entry name" value="Glycogen Phosphorylase B"/>
    <property type="match status" value="3"/>
</dbReference>